<evidence type="ECO:0000313" key="1">
    <source>
        <dbReference type="EMBL" id="GJU02417.1"/>
    </source>
</evidence>
<reference evidence="1" key="2">
    <citation type="submission" date="2022-01" db="EMBL/GenBank/DDBJ databases">
        <authorList>
            <person name="Yamashiro T."/>
            <person name="Shiraishi A."/>
            <person name="Satake H."/>
            <person name="Nakayama K."/>
        </authorList>
    </citation>
    <scope>NUCLEOTIDE SEQUENCE</scope>
</reference>
<name>A0ABQ5ISK9_9ASTR</name>
<comment type="caution">
    <text evidence="1">The sequence shown here is derived from an EMBL/GenBank/DDBJ whole genome shotgun (WGS) entry which is preliminary data.</text>
</comment>
<keyword evidence="2" id="KW-1185">Reference proteome</keyword>
<evidence type="ECO:0000313" key="2">
    <source>
        <dbReference type="Proteomes" id="UP001151760"/>
    </source>
</evidence>
<proteinExistence type="predicted"/>
<gene>
    <name evidence="1" type="ORF">Tco_1112755</name>
</gene>
<accession>A0ABQ5ISK9</accession>
<dbReference type="EMBL" id="BQNB010021057">
    <property type="protein sequence ID" value="GJU02417.1"/>
    <property type="molecule type" value="Genomic_DNA"/>
</dbReference>
<dbReference type="Proteomes" id="UP001151760">
    <property type="component" value="Unassembled WGS sequence"/>
</dbReference>
<reference evidence="1" key="1">
    <citation type="journal article" date="2022" name="Int. J. Mol. Sci.">
        <title>Draft Genome of Tanacetum Coccineum: Genomic Comparison of Closely Related Tanacetum-Family Plants.</title>
        <authorList>
            <person name="Yamashiro T."/>
            <person name="Shiraishi A."/>
            <person name="Nakayama K."/>
            <person name="Satake H."/>
        </authorList>
    </citation>
    <scope>NUCLEOTIDE SEQUENCE</scope>
</reference>
<organism evidence="1 2">
    <name type="scientific">Tanacetum coccineum</name>
    <dbReference type="NCBI Taxonomy" id="301880"/>
    <lineage>
        <taxon>Eukaryota</taxon>
        <taxon>Viridiplantae</taxon>
        <taxon>Streptophyta</taxon>
        <taxon>Embryophyta</taxon>
        <taxon>Tracheophyta</taxon>
        <taxon>Spermatophyta</taxon>
        <taxon>Magnoliopsida</taxon>
        <taxon>eudicotyledons</taxon>
        <taxon>Gunneridae</taxon>
        <taxon>Pentapetalae</taxon>
        <taxon>asterids</taxon>
        <taxon>campanulids</taxon>
        <taxon>Asterales</taxon>
        <taxon>Asteraceae</taxon>
        <taxon>Asteroideae</taxon>
        <taxon>Anthemideae</taxon>
        <taxon>Anthemidinae</taxon>
        <taxon>Tanacetum</taxon>
    </lineage>
</organism>
<protein>
    <submittedName>
        <fullName evidence="1">Uncharacterized protein</fullName>
    </submittedName>
</protein>
<sequence length="178" mass="20757">MRIHSLRMIVTSNLFDRIKVAQLEALKEENWKSERIASYIPYFEDDSQGIKTNQGRIYIPFRSDVKELILEEAHKEMLDMLKSQGRTSKRRRQRNKALMQSRVEIGKDYYGLHEKPQPRRGWSLPIDLSITLTYTQQSPPVRRALSSRLKLRTLEEGTGFGEKDADISSEIMCLRGVD</sequence>